<dbReference type="SUPFAM" id="SSF53850">
    <property type="entry name" value="Periplasmic binding protein-like II"/>
    <property type="match status" value="1"/>
</dbReference>
<dbReference type="PANTHER" id="PTHR30290:SF9">
    <property type="entry name" value="OLIGOPEPTIDE-BINDING PROTEIN APPA"/>
    <property type="match status" value="1"/>
</dbReference>
<feature type="non-terminal residue" evidence="5">
    <location>
        <position position="283"/>
    </location>
</feature>
<proteinExistence type="inferred from homology"/>
<name>A0A382K900_9ZZZZ</name>
<dbReference type="GO" id="GO:1904680">
    <property type="term" value="F:peptide transmembrane transporter activity"/>
    <property type="evidence" value="ECO:0007669"/>
    <property type="project" value="TreeGrafter"/>
</dbReference>
<dbReference type="InterPro" id="IPR000914">
    <property type="entry name" value="SBP_5_dom"/>
</dbReference>
<keyword evidence="2" id="KW-0813">Transport</keyword>
<dbReference type="PANTHER" id="PTHR30290">
    <property type="entry name" value="PERIPLASMIC BINDING COMPONENT OF ABC TRANSPORTER"/>
    <property type="match status" value="1"/>
</dbReference>
<dbReference type="PROSITE" id="PS51257">
    <property type="entry name" value="PROKAR_LIPOPROTEIN"/>
    <property type="match status" value="1"/>
</dbReference>
<feature type="domain" description="Solute-binding protein family 5" evidence="4">
    <location>
        <begin position="124"/>
        <end position="281"/>
    </location>
</feature>
<keyword evidence="3" id="KW-0732">Signal</keyword>
<evidence type="ECO:0000256" key="1">
    <source>
        <dbReference type="ARBA" id="ARBA00005695"/>
    </source>
</evidence>
<organism evidence="5">
    <name type="scientific">marine metagenome</name>
    <dbReference type="NCBI Taxonomy" id="408172"/>
    <lineage>
        <taxon>unclassified sequences</taxon>
        <taxon>metagenomes</taxon>
        <taxon>ecological metagenomes</taxon>
    </lineage>
</organism>
<evidence type="ECO:0000313" key="5">
    <source>
        <dbReference type="EMBL" id="SVC20950.1"/>
    </source>
</evidence>
<dbReference type="EMBL" id="UINC01079187">
    <property type="protein sequence ID" value="SVC20950.1"/>
    <property type="molecule type" value="Genomic_DNA"/>
</dbReference>
<sequence length="283" mass="30553">MNLLLMRPVFMAVCLMSLVLGAMACSGSGSDGASPAAPVVPTKQPVAGKMGNITSPATPAPAQVEPAKVAAAAASGPKAERVILALQKPPAFSNDLAAFGSTSAFQLKPMYEYMIDTDPNTRNLIPGLAKSWQVEPSGSALRFFLNKDVPFNGGQGGTMTADDVLWAWEDQTREDSIMSFRSLFRRAKLEVINDYELTLTWEKPDADALDGIANQVGGMEVSSRADAKTLGRTGLLDRPIAGTGPYEFVSREQESNIVYRKADNPHWRLTPDFQEIEIRSISE</sequence>
<gene>
    <name evidence="5" type="ORF">METZ01_LOCUS273804</name>
</gene>
<comment type="similarity">
    <text evidence="1">Belongs to the bacterial solute-binding protein 5 family.</text>
</comment>
<evidence type="ECO:0000256" key="3">
    <source>
        <dbReference type="ARBA" id="ARBA00022729"/>
    </source>
</evidence>
<dbReference type="GO" id="GO:0015833">
    <property type="term" value="P:peptide transport"/>
    <property type="evidence" value="ECO:0007669"/>
    <property type="project" value="TreeGrafter"/>
</dbReference>
<evidence type="ECO:0000256" key="2">
    <source>
        <dbReference type="ARBA" id="ARBA00022448"/>
    </source>
</evidence>
<reference evidence="5" key="1">
    <citation type="submission" date="2018-05" db="EMBL/GenBank/DDBJ databases">
        <authorList>
            <person name="Lanie J.A."/>
            <person name="Ng W.-L."/>
            <person name="Kazmierczak K.M."/>
            <person name="Andrzejewski T.M."/>
            <person name="Davidsen T.M."/>
            <person name="Wayne K.J."/>
            <person name="Tettelin H."/>
            <person name="Glass J.I."/>
            <person name="Rusch D."/>
            <person name="Podicherti R."/>
            <person name="Tsui H.-C.T."/>
            <person name="Winkler M.E."/>
        </authorList>
    </citation>
    <scope>NUCLEOTIDE SEQUENCE</scope>
</reference>
<evidence type="ECO:0000259" key="4">
    <source>
        <dbReference type="Pfam" id="PF00496"/>
    </source>
</evidence>
<dbReference type="InterPro" id="IPR039424">
    <property type="entry name" value="SBP_5"/>
</dbReference>
<dbReference type="Gene3D" id="3.40.190.10">
    <property type="entry name" value="Periplasmic binding protein-like II"/>
    <property type="match status" value="1"/>
</dbReference>
<accession>A0A382K900</accession>
<dbReference type="AlphaFoldDB" id="A0A382K900"/>
<protein>
    <recommendedName>
        <fullName evidence="4">Solute-binding protein family 5 domain-containing protein</fullName>
    </recommendedName>
</protein>
<dbReference type="Pfam" id="PF00496">
    <property type="entry name" value="SBP_bac_5"/>
    <property type="match status" value="1"/>
</dbReference>